<protein>
    <recommendedName>
        <fullName evidence="3">Lipoprotein</fullName>
    </recommendedName>
</protein>
<comment type="caution">
    <text evidence="1">The sequence shown here is derived from an EMBL/GenBank/DDBJ whole genome shotgun (WGS) entry which is preliminary data.</text>
</comment>
<dbReference type="Proteomes" id="UP000189433">
    <property type="component" value="Unassembled WGS sequence"/>
</dbReference>
<organism evidence="1 2">
    <name type="scientific">Rodentibacter rarus</name>
    <dbReference type="NCBI Taxonomy" id="1908260"/>
    <lineage>
        <taxon>Bacteria</taxon>
        <taxon>Pseudomonadati</taxon>
        <taxon>Pseudomonadota</taxon>
        <taxon>Gammaproteobacteria</taxon>
        <taxon>Pasteurellales</taxon>
        <taxon>Pasteurellaceae</taxon>
        <taxon>Rodentibacter</taxon>
    </lineage>
</organism>
<sequence length="410" mass="48237">MKSKNILLPLLCFVVLGCDDPKKANNENFERVISSHINNALACTDFVPTIDNHKKLNSELKYWTTKTDFAKLVKIIKFTNMRVESFPDKIEKVQDKGYLIDPDLSPLLDYFHLMEKYKIVEKIDGSPDLLSLWESQKRNIPITKAIDYNDTYLFEHQEQDTRERDIKLEMLNQSKAIFDQYREMIINEEYDKVVNTIKNDPDYINYQENTPVLSSGDKLSIKERAKGELLNKIFWFVRPAGLIGRPENPKDFEVAIVEPIKEAIARENEIILEREEKITRIKKQYETQINLRKEELKNYLQAPIYYLSDFGKKISEKGINWGTYSDLTICYGTYKNPNIIRFTEPYVDKNFGYTVTDVVYTLDIEELPELKGLFSEANFKLFYQEYYLDKLKKQQHKIKLVLGGNGWYVE</sequence>
<dbReference type="PROSITE" id="PS51257">
    <property type="entry name" value="PROKAR_LIPOPROTEIN"/>
    <property type="match status" value="1"/>
</dbReference>
<dbReference type="RefSeq" id="WP_077415309.1">
    <property type="nucleotide sequence ID" value="NZ_MLHI01000126.1"/>
</dbReference>
<evidence type="ECO:0008006" key="3">
    <source>
        <dbReference type="Google" id="ProtNLM"/>
    </source>
</evidence>
<dbReference type="STRING" id="1908260.BKK50_03300"/>
<name>A0A1V3IPS8_9PAST</name>
<proteinExistence type="predicted"/>
<gene>
    <name evidence="1" type="ORF">BKK50_03300</name>
</gene>
<keyword evidence="2" id="KW-1185">Reference proteome</keyword>
<evidence type="ECO:0000313" key="1">
    <source>
        <dbReference type="EMBL" id="OOF44126.1"/>
    </source>
</evidence>
<dbReference type="EMBL" id="MLHJ01000022">
    <property type="protein sequence ID" value="OOF44126.1"/>
    <property type="molecule type" value="Genomic_DNA"/>
</dbReference>
<dbReference type="AlphaFoldDB" id="A0A1V3IPS8"/>
<evidence type="ECO:0000313" key="2">
    <source>
        <dbReference type="Proteomes" id="UP000189433"/>
    </source>
</evidence>
<reference evidence="1 2" key="1">
    <citation type="submission" date="2016-10" db="EMBL/GenBank/DDBJ databases">
        <title>Rodentibacter gen. nov. and new species.</title>
        <authorList>
            <person name="Christensen H."/>
        </authorList>
    </citation>
    <scope>NUCLEOTIDE SEQUENCE [LARGE SCALE GENOMIC DNA]</scope>
    <source>
        <strain evidence="1 2">CCUG17206</strain>
    </source>
</reference>
<dbReference type="OrthoDB" id="8637570at2"/>
<accession>A0A1V3IPS8</accession>